<proteinExistence type="predicted"/>
<evidence type="ECO:0000256" key="2">
    <source>
        <dbReference type="SAM" id="SignalP"/>
    </source>
</evidence>
<feature type="compositionally biased region" description="Acidic residues" evidence="1">
    <location>
        <begin position="83"/>
        <end position="111"/>
    </location>
</feature>
<accession>A0A5C6XNG0</accession>
<comment type="caution">
    <text evidence="3">The sequence shown here is derived from an EMBL/GenBank/DDBJ whole genome shotgun (WGS) entry which is preliminary data.</text>
</comment>
<keyword evidence="2" id="KW-0732">Signal</keyword>
<feature type="signal peptide" evidence="2">
    <location>
        <begin position="1"/>
        <end position="21"/>
    </location>
</feature>
<feature type="region of interest" description="Disordered" evidence="1">
    <location>
        <begin position="26"/>
        <end position="116"/>
    </location>
</feature>
<name>A0A5C6XNG0_9DELT</name>
<evidence type="ECO:0008006" key="5">
    <source>
        <dbReference type="Google" id="ProtNLM"/>
    </source>
</evidence>
<dbReference type="AlphaFoldDB" id="A0A5C6XNG0"/>
<protein>
    <recommendedName>
        <fullName evidence="5">Tryptophan synthase alpha chain</fullName>
    </recommendedName>
</protein>
<dbReference type="Proteomes" id="UP000321046">
    <property type="component" value="Unassembled WGS sequence"/>
</dbReference>
<feature type="compositionally biased region" description="Acidic residues" evidence="1">
    <location>
        <begin position="54"/>
        <end position="67"/>
    </location>
</feature>
<evidence type="ECO:0000256" key="1">
    <source>
        <dbReference type="SAM" id="MobiDB-lite"/>
    </source>
</evidence>
<dbReference type="RefSeq" id="WP_230469779.1">
    <property type="nucleotide sequence ID" value="NZ_VOSL01000010.1"/>
</dbReference>
<feature type="compositionally biased region" description="Low complexity" evidence="1">
    <location>
        <begin position="68"/>
        <end position="78"/>
    </location>
</feature>
<evidence type="ECO:0000313" key="4">
    <source>
        <dbReference type="Proteomes" id="UP000321046"/>
    </source>
</evidence>
<reference evidence="3 4" key="1">
    <citation type="submission" date="2019-08" db="EMBL/GenBank/DDBJ databases">
        <title>Bradymonadales sp. TMQ2.</title>
        <authorList>
            <person name="Liang Q."/>
        </authorList>
    </citation>
    <scope>NUCLEOTIDE SEQUENCE [LARGE SCALE GENOMIC DNA]</scope>
    <source>
        <strain evidence="3 4">TMQ2</strain>
    </source>
</reference>
<feature type="chain" id="PRO_5022994663" description="Tryptophan synthase alpha chain" evidence="2">
    <location>
        <begin position="22"/>
        <end position="336"/>
    </location>
</feature>
<dbReference type="EMBL" id="VOSL01000010">
    <property type="protein sequence ID" value="TXD43333.1"/>
    <property type="molecule type" value="Genomic_DNA"/>
</dbReference>
<dbReference type="PROSITE" id="PS51257">
    <property type="entry name" value="PROKAR_LIPOPROTEIN"/>
    <property type="match status" value="1"/>
</dbReference>
<gene>
    <name evidence="3" type="ORF">FRC96_01880</name>
</gene>
<sequence>MMVTWRMIGVAIMALGLGAAACSFDPQSGEFQPDEDTGWNLEDPGDAASGDARDEGDAEVDPSDPGDPDTGAPDADSGVADAEVPDTDQPDVGEPDADQPDAEVPDAEVPDATDPGLEICEGQEVNLATDPNHCGSCGNACDAEFGTCNNGQCGCTGTMEACGGDNACEEVLRDADNCGGCGEVCPAGAYCDLGQCACRPGYTLCDGECVDLETDARHCGGCGTSCGLGHCKEGACGSGGCGFGWIECTQGEGLSCLPGLQQVDPLYCGPRPLRGEPCGTVCEASEVCALGLTGAECRSVRPARDCLNCPCEDCGDGERCRDDIASLSPGAYCVTQ</sequence>
<organism evidence="3 4">
    <name type="scientific">Lujinxingia vulgaris</name>
    <dbReference type="NCBI Taxonomy" id="2600176"/>
    <lineage>
        <taxon>Bacteria</taxon>
        <taxon>Deltaproteobacteria</taxon>
        <taxon>Bradymonadales</taxon>
        <taxon>Lujinxingiaceae</taxon>
        <taxon>Lujinxingia</taxon>
    </lineage>
</organism>
<evidence type="ECO:0000313" key="3">
    <source>
        <dbReference type="EMBL" id="TXD43333.1"/>
    </source>
</evidence>